<dbReference type="InterPro" id="IPR045570">
    <property type="entry name" value="Metalloprtase-TldD/E_cen_dom"/>
</dbReference>
<dbReference type="Pfam" id="PF19289">
    <property type="entry name" value="PmbA_TldD_3rd"/>
    <property type="match status" value="1"/>
</dbReference>
<evidence type="ECO:0000313" key="6">
    <source>
        <dbReference type="Proteomes" id="UP000663570"/>
    </source>
</evidence>
<name>A0ABX7M993_9RHOO</name>
<dbReference type="NCBIfam" id="NF008268">
    <property type="entry name" value="PRK11040.1"/>
    <property type="match status" value="1"/>
</dbReference>
<dbReference type="InterPro" id="IPR045569">
    <property type="entry name" value="Metalloprtase-TldD/E_C"/>
</dbReference>
<evidence type="ECO:0000259" key="3">
    <source>
        <dbReference type="Pfam" id="PF19289"/>
    </source>
</evidence>
<evidence type="ECO:0000259" key="4">
    <source>
        <dbReference type="Pfam" id="PF19290"/>
    </source>
</evidence>
<gene>
    <name evidence="5" type="primary">pmbA</name>
    <name evidence="5" type="ORF">JY500_06680</name>
</gene>
<feature type="domain" description="Metalloprotease TldD/E central" evidence="4">
    <location>
        <begin position="125"/>
        <end position="231"/>
    </location>
</feature>
<protein>
    <submittedName>
        <fullName evidence="5">Metalloprotease PmbA</fullName>
    </submittedName>
</protein>
<keyword evidence="5" id="KW-0645">Protease</keyword>
<dbReference type="InterPro" id="IPR036059">
    <property type="entry name" value="TldD/PmbA_sf"/>
</dbReference>
<keyword evidence="5" id="KW-0378">Hydrolase</keyword>
<reference evidence="5 6" key="1">
    <citation type="submission" date="2021-02" db="EMBL/GenBank/DDBJ databases">
        <title>Niveibacterium changnyeongensis HC41.</title>
        <authorList>
            <person name="Kang M."/>
        </authorList>
    </citation>
    <scope>NUCLEOTIDE SEQUENCE [LARGE SCALE GENOMIC DNA]</scope>
    <source>
        <strain evidence="5 6">HC41</strain>
    </source>
</reference>
<feature type="domain" description="Metalloprotease TldD/E N-terminal" evidence="2">
    <location>
        <begin position="33"/>
        <end position="97"/>
    </location>
</feature>
<dbReference type="Proteomes" id="UP000663570">
    <property type="component" value="Chromosome"/>
</dbReference>
<dbReference type="Pfam" id="PF01523">
    <property type="entry name" value="PmbA_TldD_1st"/>
    <property type="match status" value="1"/>
</dbReference>
<evidence type="ECO:0000313" key="5">
    <source>
        <dbReference type="EMBL" id="QSI78309.1"/>
    </source>
</evidence>
<dbReference type="GO" id="GO:0008237">
    <property type="term" value="F:metallopeptidase activity"/>
    <property type="evidence" value="ECO:0007669"/>
    <property type="project" value="UniProtKB-KW"/>
</dbReference>
<dbReference type="Gene3D" id="3.30.2290.10">
    <property type="entry name" value="PmbA/TldD superfamily"/>
    <property type="match status" value="1"/>
</dbReference>
<dbReference type="EMBL" id="CP071060">
    <property type="protein sequence ID" value="QSI78309.1"/>
    <property type="molecule type" value="Genomic_DNA"/>
</dbReference>
<evidence type="ECO:0000259" key="2">
    <source>
        <dbReference type="Pfam" id="PF01523"/>
    </source>
</evidence>
<sequence>MATSNGFSFTQDALREIAADVLKSAKGQGASACDVDVSEGWGHSVSVRQGEVDTLEYHRDKGISVTVYLGQQRGHASTTDFAPQALRDTVAAAVSIARFTASDPAAGLPDPEQLAREPRELDLFHPWATDVDASIELARRCEASGFSVSELVTNSEGASVSTQQTQFVSANSLGFCEGYATTRHGLGCSMIAGEGDGMQRDDWYVTRRNALDLPAPEAIGDYVARRALSRLNARKLNTCEVPVLFEAPLAAGLLGHFVSAASGGSLYRRSSFLLDTLGTQVFSDAVTLLEDPFIPGGLASSWFDDEGVATARREVVTRGTLNGWFLGSYSARKLGLKSTGNAGGCHNLILQPGKLGLTGLLKKMGRGLFVTELLGHGVNTVTGDYSRGAAGYWVENGEIAYPVHEITIAGNLRDMFRDIVACGNDMLVRGSKQCGSVLIGNMTVAGD</sequence>
<proteinExistence type="inferred from homology"/>
<dbReference type="InterPro" id="IPR047657">
    <property type="entry name" value="PmbA"/>
</dbReference>
<dbReference type="PANTHER" id="PTHR43421:SF1">
    <property type="entry name" value="METALLOPROTEASE PMBA"/>
    <property type="match status" value="1"/>
</dbReference>
<keyword evidence="5" id="KW-0482">Metalloprotease</keyword>
<feature type="domain" description="Metalloprotease TldD/E C-terminal" evidence="3">
    <location>
        <begin position="238"/>
        <end position="446"/>
    </location>
</feature>
<dbReference type="PANTHER" id="PTHR43421">
    <property type="entry name" value="METALLOPROTEASE PMBA"/>
    <property type="match status" value="1"/>
</dbReference>
<comment type="similarity">
    <text evidence="1">Belongs to the peptidase U62 family.</text>
</comment>
<dbReference type="SUPFAM" id="SSF111283">
    <property type="entry name" value="Putative modulator of DNA gyrase, PmbA/TldD"/>
    <property type="match status" value="1"/>
</dbReference>
<dbReference type="InterPro" id="IPR002510">
    <property type="entry name" value="Metalloprtase-TldD/E_N"/>
</dbReference>
<evidence type="ECO:0000256" key="1">
    <source>
        <dbReference type="ARBA" id="ARBA00005836"/>
    </source>
</evidence>
<dbReference type="RefSeq" id="WP_206255639.1">
    <property type="nucleotide sequence ID" value="NZ_CP071060.1"/>
</dbReference>
<dbReference type="Pfam" id="PF19290">
    <property type="entry name" value="PmbA_TldD_2nd"/>
    <property type="match status" value="1"/>
</dbReference>
<accession>A0ABX7M993</accession>
<organism evidence="5 6">
    <name type="scientific">Niveibacterium microcysteis</name>
    <dbReference type="NCBI Taxonomy" id="2811415"/>
    <lineage>
        <taxon>Bacteria</taxon>
        <taxon>Pseudomonadati</taxon>
        <taxon>Pseudomonadota</taxon>
        <taxon>Betaproteobacteria</taxon>
        <taxon>Rhodocyclales</taxon>
        <taxon>Rhodocyclaceae</taxon>
        <taxon>Niveibacterium</taxon>
    </lineage>
</organism>
<keyword evidence="6" id="KW-1185">Reference proteome</keyword>
<dbReference type="InterPro" id="IPR035068">
    <property type="entry name" value="TldD/PmbA_N"/>
</dbReference>